<dbReference type="InterPro" id="IPR011604">
    <property type="entry name" value="PDDEXK-like_dom_sf"/>
</dbReference>
<reference evidence="3 4" key="2">
    <citation type="submission" date="2018-08" db="EMBL/GenBank/DDBJ databases">
        <title>Streptomyces kandeliansis sp. nov., an endophytic bacterium isolated from mangrove plant.</title>
        <authorList>
            <person name="Wang R."/>
        </authorList>
    </citation>
    <scope>NUCLEOTIDE SEQUENCE [LARGE SCALE GENOMIC DNA]</scope>
    <source>
        <strain evidence="4">H14(2018)</strain>
    </source>
</reference>
<evidence type="ECO:0000256" key="1">
    <source>
        <dbReference type="SAM" id="MobiDB-lite"/>
    </source>
</evidence>
<dbReference type="Gene3D" id="3.90.320.10">
    <property type="match status" value="1"/>
</dbReference>
<sequence length="286" mass="31508">MTTTEVTKPGVYDQISDEAYHGDPVPGGSLSSSGARKLLETCPARFDYERRHPELPKKTFDIGHAAHKLVLGVGPHLEVVPGDRWDTKAAKEKVAEIRAAGGVPLKQVDHDHVTGMADAIRRHPIANALFHAGNGKPEQSLFWIDGDTSVWRRARTDWLPATGRGRLIVPDYKTCLSAHPDAVAKAVHNHGYYQQAAWYLDGIAAVGLDEDAAFVFVFQEKTPPYLVTVVELDAVALIKGRELNRQALRLYADCTTTGLWPGYADAHDIALISLPAWATRTEEYIR</sequence>
<feature type="domain" description="Putative exodeoxyribonuclease 8 PDDEXK-like" evidence="2">
    <location>
        <begin position="32"/>
        <end position="266"/>
    </location>
</feature>
<dbReference type="InterPro" id="IPR024432">
    <property type="entry name" value="Put_RecE_PDDEXK-like_dom"/>
</dbReference>
<reference evidence="3 4" key="1">
    <citation type="submission" date="2018-07" db="EMBL/GenBank/DDBJ databases">
        <authorList>
            <person name="Ye Y."/>
        </authorList>
    </citation>
    <scope>NUCLEOTIDE SEQUENCE [LARGE SCALE GENOMIC DNA]</scope>
    <source>
        <strain evidence="4">H14(2018)</strain>
    </source>
</reference>
<dbReference type="AlphaFoldDB" id="A0A6N3JX29"/>
<evidence type="ECO:0000313" key="4">
    <source>
        <dbReference type="Proteomes" id="UP000253958"/>
    </source>
</evidence>
<proteinExistence type="predicted"/>
<name>A0A6N3JX29_9ACTN</name>
<gene>
    <name evidence="3" type="ORF">DVH21_05500</name>
</gene>
<dbReference type="EMBL" id="CP031263">
    <property type="protein sequence ID" value="AXH89436.1"/>
    <property type="molecule type" value="Genomic_DNA"/>
</dbReference>
<dbReference type="Proteomes" id="UP000253958">
    <property type="component" value="Chromosome"/>
</dbReference>
<feature type="region of interest" description="Disordered" evidence="1">
    <location>
        <begin position="1"/>
        <end position="34"/>
    </location>
</feature>
<evidence type="ECO:0000313" key="3">
    <source>
        <dbReference type="EMBL" id="AXH89436.1"/>
    </source>
</evidence>
<organism evidence="3 4">
    <name type="scientific">Micromonospora aurantiaca</name>
    <name type="common">nom. illeg.</name>
    <dbReference type="NCBI Taxonomy" id="47850"/>
    <lineage>
        <taxon>Bacteria</taxon>
        <taxon>Bacillati</taxon>
        <taxon>Actinomycetota</taxon>
        <taxon>Actinomycetes</taxon>
        <taxon>Micromonosporales</taxon>
        <taxon>Micromonosporaceae</taxon>
        <taxon>Micromonospora</taxon>
    </lineage>
</organism>
<protein>
    <recommendedName>
        <fullName evidence="2">Putative exodeoxyribonuclease 8 PDDEXK-like domain-containing protein</fullName>
    </recommendedName>
</protein>
<dbReference type="Pfam" id="PF12684">
    <property type="entry name" value="DUF3799"/>
    <property type="match status" value="1"/>
</dbReference>
<evidence type="ECO:0000259" key="2">
    <source>
        <dbReference type="Pfam" id="PF12684"/>
    </source>
</evidence>
<dbReference type="RefSeq" id="WP_114918990.1">
    <property type="nucleotide sequence ID" value="NZ_CP031263.1"/>
</dbReference>
<accession>A0A6N3JX29</accession>